<dbReference type="InterPro" id="IPR002938">
    <property type="entry name" value="FAD-bd"/>
</dbReference>
<sequence length="553" mass="62265">MANQDYDVAIIGGGASGLSAALQLHDLRPQTRIAVLEKSTYPVPPTAFKVGESLADVAAHYFNDVIGIRNHLESEHLKKMGLRWWCPGDDGNKDIAQRHEIGLARFSPLANFHIDRGVIENHMVSLAADRGIEILDSTAVSHVDFKPDRHTLAVESVGRKREIGARWVVDASGPRRLLRQQLDLASELPIPNNENCSFFRVPYQLKIDDWSQDPAWRARVPSGTRFRSTNLFVGRGFWMWVINLGSGSCSVGVVTDPAHVPYERIRRYDALLDFLREVEPQVAAHLPPTADGVMDFLKRRRYTHTVRRTFSRQRWALSGEAGVFINPMYSTGHDTGAISNTLLTDLIRRHLDGDDGAEFTQRVRQHNRSMLGIVTILRDVFPGALAVYGQPEATGCKLAWDNSNYFALLMTLFRSGSLLDIDLMRSLQPLLLHATELNVFMQSRFMEWGAAEKDLTQVGVPQMTDSHMENLFTTPLRALDSEQMRAHMHKSVSRMQAMATEMCSRMSDATGQPMPTLPYEPSPPREGEFLLWVNRDLRKSGQEPQVSDNWLVA</sequence>
<dbReference type="Proteomes" id="UP000192713">
    <property type="component" value="Unassembled WGS sequence"/>
</dbReference>
<dbReference type="SUPFAM" id="SSF51905">
    <property type="entry name" value="FAD/NAD(P)-binding domain"/>
    <property type="match status" value="1"/>
</dbReference>
<dbReference type="PANTHER" id="PTHR43747:SF1">
    <property type="entry name" value="SLR1998 PROTEIN"/>
    <property type="match status" value="1"/>
</dbReference>
<dbReference type="GO" id="GO:0071949">
    <property type="term" value="F:FAD binding"/>
    <property type="evidence" value="ECO:0007669"/>
    <property type="project" value="InterPro"/>
</dbReference>
<dbReference type="AlphaFoldDB" id="A0A1X0DSR1"/>
<dbReference type="PANTHER" id="PTHR43747">
    <property type="entry name" value="FAD-BINDING PROTEIN"/>
    <property type="match status" value="1"/>
</dbReference>
<gene>
    <name evidence="3" type="ORF">BST28_22260</name>
</gene>
<comment type="similarity">
    <text evidence="1">Belongs to the flavin-dependent halogenase family. Bacterial tryptophan halogenase subfamily.</text>
</comment>
<proteinExistence type="inferred from homology"/>
<accession>A0A1X0DSR1</accession>
<dbReference type="EMBL" id="MVHU01000063">
    <property type="protein sequence ID" value="ORA75222.1"/>
    <property type="molecule type" value="Genomic_DNA"/>
</dbReference>
<evidence type="ECO:0000259" key="2">
    <source>
        <dbReference type="Pfam" id="PF01494"/>
    </source>
</evidence>
<reference evidence="3 4" key="1">
    <citation type="submission" date="2017-02" db="EMBL/GenBank/DDBJ databases">
        <title>The new phylogeny of genus Mycobacterium.</title>
        <authorList>
            <person name="Tortoli E."/>
            <person name="Trovato A."/>
            <person name="Cirillo D.M."/>
        </authorList>
    </citation>
    <scope>NUCLEOTIDE SEQUENCE [LARGE SCALE GENOMIC DNA]</scope>
    <source>
        <strain evidence="3 4">DSM 45093</strain>
    </source>
</reference>
<dbReference type="RefSeq" id="WP_083083146.1">
    <property type="nucleotide sequence ID" value="NZ_MVHU01000063.1"/>
</dbReference>
<name>A0A1X0DSR1_9MYCO</name>
<evidence type="ECO:0000256" key="1">
    <source>
        <dbReference type="ARBA" id="ARBA00038396"/>
    </source>
</evidence>
<dbReference type="Pfam" id="PF01494">
    <property type="entry name" value="FAD_binding_3"/>
    <property type="match status" value="1"/>
</dbReference>
<organism evidence="3 4">
    <name type="scientific">Mycolicibacter kumamotonensis</name>
    <dbReference type="NCBI Taxonomy" id="354243"/>
    <lineage>
        <taxon>Bacteria</taxon>
        <taxon>Bacillati</taxon>
        <taxon>Actinomycetota</taxon>
        <taxon>Actinomycetes</taxon>
        <taxon>Mycobacteriales</taxon>
        <taxon>Mycobacteriaceae</taxon>
        <taxon>Mycolicibacter</taxon>
    </lineage>
</organism>
<dbReference type="InterPro" id="IPR036188">
    <property type="entry name" value="FAD/NAD-bd_sf"/>
</dbReference>
<evidence type="ECO:0000313" key="3">
    <source>
        <dbReference type="EMBL" id="ORA75222.1"/>
    </source>
</evidence>
<protein>
    <recommendedName>
        <fullName evidence="2">FAD-binding domain-containing protein</fullName>
    </recommendedName>
</protein>
<evidence type="ECO:0000313" key="4">
    <source>
        <dbReference type="Proteomes" id="UP000192713"/>
    </source>
</evidence>
<dbReference type="InterPro" id="IPR050816">
    <property type="entry name" value="Flavin-dep_Halogenase_NPB"/>
</dbReference>
<feature type="domain" description="FAD-binding" evidence="2">
    <location>
        <begin position="5"/>
        <end position="185"/>
    </location>
</feature>
<dbReference type="Gene3D" id="3.50.50.60">
    <property type="entry name" value="FAD/NAD(P)-binding domain"/>
    <property type="match status" value="1"/>
</dbReference>
<comment type="caution">
    <text evidence="3">The sequence shown here is derived from an EMBL/GenBank/DDBJ whole genome shotgun (WGS) entry which is preliminary data.</text>
</comment>